<feature type="compositionally biased region" description="Acidic residues" evidence="1">
    <location>
        <begin position="129"/>
        <end position="138"/>
    </location>
</feature>
<dbReference type="AlphaFoldDB" id="A0A9P5AAW2"/>
<keyword evidence="2" id="KW-0472">Membrane</keyword>
<evidence type="ECO:0000313" key="4">
    <source>
        <dbReference type="Proteomes" id="UP000730481"/>
    </source>
</evidence>
<evidence type="ECO:0000256" key="1">
    <source>
        <dbReference type="SAM" id="MobiDB-lite"/>
    </source>
</evidence>
<feature type="compositionally biased region" description="Acidic residues" evidence="1">
    <location>
        <begin position="92"/>
        <end position="106"/>
    </location>
</feature>
<accession>A0A9P5AAW2</accession>
<proteinExistence type="predicted"/>
<evidence type="ECO:0000313" key="3">
    <source>
        <dbReference type="EMBL" id="KAF4335450.1"/>
    </source>
</evidence>
<feature type="transmembrane region" description="Helical" evidence="2">
    <location>
        <begin position="39"/>
        <end position="57"/>
    </location>
</feature>
<keyword evidence="4" id="KW-1185">Reference proteome</keyword>
<keyword evidence="2" id="KW-0812">Transmembrane</keyword>
<evidence type="ECO:0000256" key="2">
    <source>
        <dbReference type="SAM" id="Phobius"/>
    </source>
</evidence>
<reference evidence="3" key="2">
    <citation type="submission" date="2020-02" db="EMBL/GenBank/DDBJ databases">
        <title>Identification and distribution of gene clusters putatively required for synthesis of sphingolipid metabolism inhibitors in phylogenetically diverse species of the filamentous fungus Fusarium.</title>
        <authorList>
            <person name="Kim H.-S."/>
            <person name="Busman M."/>
            <person name="Brown D.W."/>
            <person name="Divon H."/>
            <person name="Uhlig S."/>
            <person name="Proctor R.H."/>
        </authorList>
    </citation>
    <scope>NUCLEOTIDE SEQUENCE</scope>
    <source>
        <strain evidence="3">NRRL 25174</strain>
    </source>
</reference>
<comment type="caution">
    <text evidence="3">The sequence shown here is derived from an EMBL/GenBank/DDBJ whole genome shotgun (WGS) entry which is preliminary data.</text>
</comment>
<keyword evidence="2" id="KW-1133">Transmembrane helix</keyword>
<name>A0A9P5AAW2_9HYPO</name>
<sequence>MDWSTYVWVNLGTITVSAIIQTILLSFFEFPKERFDRMYWVHFAIGLVIFMTSNIIGDMLGRHVAGRDHPHHIDHSEDDYADSTGSSGDDGEHSDDDDGTDDDDSGNDGHDSRASMTPTPEYESSCYEESTDSEDAIDSELRDTENMFTTLPEDRSSMSTEKVRSK</sequence>
<protein>
    <submittedName>
        <fullName evidence="3">Uncharacterized protein</fullName>
    </submittedName>
</protein>
<feature type="compositionally biased region" description="Basic and acidic residues" evidence="1">
    <location>
        <begin position="152"/>
        <end position="166"/>
    </location>
</feature>
<reference evidence="3" key="1">
    <citation type="journal article" date="2017" name="Mycologia">
        <title>Fusarium algeriense, sp. nov., a novel toxigenic crown rot pathogen of durum wheat from Algeria is nested in the Fusarium burgessii species complex.</title>
        <authorList>
            <person name="Laraba I."/>
            <person name="Keddad A."/>
            <person name="Boureghda H."/>
            <person name="Abdallah N."/>
            <person name="Vaughan M.M."/>
            <person name="Proctor R.H."/>
            <person name="Busman M."/>
            <person name="O'Donnell K."/>
        </authorList>
    </citation>
    <scope>NUCLEOTIDE SEQUENCE</scope>
    <source>
        <strain evidence="3">NRRL 25174</strain>
    </source>
</reference>
<organism evidence="3 4">
    <name type="scientific">Fusarium beomiforme</name>
    <dbReference type="NCBI Taxonomy" id="44412"/>
    <lineage>
        <taxon>Eukaryota</taxon>
        <taxon>Fungi</taxon>
        <taxon>Dikarya</taxon>
        <taxon>Ascomycota</taxon>
        <taxon>Pezizomycotina</taxon>
        <taxon>Sordariomycetes</taxon>
        <taxon>Hypocreomycetidae</taxon>
        <taxon>Hypocreales</taxon>
        <taxon>Nectriaceae</taxon>
        <taxon>Fusarium</taxon>
        <taxon>Fusarium burgessii species complex</taxon>
    </lineage>
</organism>
<dbReference type="EMBL" id="PVQB02000559">
    <property type="protein sequence ID" value="KAF4335450.1"/>
    <property type="molecule type" value="Genomic_DNA"/>
</dbReference>
<feature type="region of interest" description="Disordered" evidence="1">
    <location>
        <begin position="67"/>
        <end position="166"/>
    </location>
</feature>
<feature type="transmembrane region" description="Helical" evidence="2">
    <location>
        <begin position="6"/>
        <end position="27"/>
    </location>
</feature>
<gene>
    <name evidence="3" type="ORF">FBEOM_10687</name>
</gene>
<dbReference type="Proteomes" id="UP000730481">
    <property type="component" value="Unassembled WGS sequence"/>
</dbReference>